<evidence type="ECO:0000313" key="2">
    <source>
        <dbReference type="EMBL" id="KAJ0982750.1"/>
    </source>
</evidence>
<sequence length="87" mass="9672">MASPRASSPTQPSTTRSRPMATSVLALDDPCYVQLTEFFYYEKIISGKLEFGRISDLSGIQVKKLFVWLPITGIAAPPDKGYIQFEV</sequence>
<name>A0A9D5D284_9LILI</name>
<gene>
    <name evidence="2" type="ORF">J5N97_011005</name>
</gene>
<dbReference type="OrthoDB" id="622488at2759"/>
<dbReference type="Pfam" id="PF04398">
    <property type="entry name" value="DUF538"/>
    <property type="match status" value="1"/>
</dbReference>
<organism evidence="2 3">
    <name type="scientific">Dioscorea zingiberensis</name>
    <dbReference type="NCBI Taxonomy" id="325984"/>
    <lineage>
        <taxon>Eukaryota</taxon>
        <taxon>Viridiplantae</taxon>
        <taxon>Streptophyta</taxon>
        <taxon>Embryophyta</taxon>
        <taxon>Tracheophyta</taxon>
        <taxon>Spermatophyta</taxon>
        <taxon>Magnoliopsida</taxon>
        <taxon>Liliopsida</taxon>
        <taxon>Dioscoreales</taxon>
        <taxon>Dioscoreaceae</taxon>
        <taxon>Dioscorea</taxon>
    </lineage>
</organism>
<reference evidence="2" key="2">
    <citation type="journal article" date="2022" name="Hortic Res">
        <title>The genome of Dioscorea zingiberensis sheds light on the biosynthesis, origin and evolution of the medicinally important diosgenin saponins.</title>
        <authorList>
            <person name="Li Y."/>
            <person name="Tan C."/>
            <person name="Li Z."/>
            <person name="Guo J."/>
            <person name="Li S."/>
            <person name="Chen X."/>
            <person name="Wang C."/>
            <person name="Dai X."/>
            <person name="Yang H."/>
            <person name="Song W."/>
            <person name="Hou L."/>
            <person name="Xu J."/>
            <person name="Tong Z."/>
            <person name="Xu A."/>
            <person name="Yuan X."/>
            <person name="Wang W."/>
            <person name="Yang Q."/>
            <person name="Chen L."/>
            <person name="Sun Z."/>
            <person name="Wang K."/>
            <person name="Pan B."/>
            <person name="Chen J."/>
            <person name="Bao Y."/>
            <person name="Liu F."/>
            <person name="Qi X."/>
            <person name="Gang D.R."/>
            <person name="Wen J."/>
            <person name="Li J."/>
        </authorList>
    </citation>
    <scope>NUCLEOTIDE SEQUENCE</scope>
    <source>
        <strain evidence="2">Dzin_1.0</strain>
    </source>
</reference>
<evidence type="ECO:0000256" key="1">
    <source>
        <dbReference type="SAM" id="MobiDB-lite"/>
    </source>
</evidence>
<proteinExistence type="predicted"/>
<feature type="compositionally biased region" description="Low complexity" evidence="1">
    <location>
        <begin position="1"/>
        <end position="19"/>
    </location>
</feature>
<keyword evidence="3" id="KW-1185">Reference proteome</keyword>
<dbReference type="PANTHER" id="PTHR31676:SF96">
    <property type="entry name" value="EXPRESSED PROTEIN"/>
    <property type="match status" value="1"/>
</dbReference>
<dbReference type="InterPro" id="IPR036758">
    <property type="entry name" value="At5g01610-like"/>
</dbReference>
<dbReference type="PANTHER" id="PTHR31676">
    <property type="entry name" value="T31J12.3 PROTEIN-RELATED"/>
    <property type="match status" value="1"/>
</dbReference>
<accession>A0A9D5D284</accession>
<protein>
    <submittedName>
        <fullName evidence="2">Uncharacterized protein</fullName>
    </submittedName>
</protein>
<evidence type="ECO:0000313" key="3">
    <source>
        <dbReference type="Proteomes" id="UP001085076"/>
    </source>
</evidence>
<comment type="caution">
    <text evidence="2">The sequence shown here is derived from an EMBL/GenBank/DDBJ whole genome shotgun (WGS) entry which is preliminary data.</text>
</comment>
<dbReference type="AlphaFoldDB" id="A0A9D5D284"/>
<reference evidence="2" key="1">
    <citation type="submission" date="2021-03" db="EMBL/GenBank/DDBJ databases">
        <authorList>
            <person name="Li Z."/>
            <person name="Yang C."/>
        </authorList>
    </citation>
    <scope>NUCLEOTIDE SEQUENCE</scope>
    <source>
        <strain evidence="2">Dzin_1.0</strain>
        <tissue evidence="2">Leaf</tissue>
    </source>
</reference>
<feature type="region of interest" description="Disordered" evidence="1">
    <location>
        <begin position="1"/>
        <end position="21"/>
    </location>
</feature>
<dbReference type="Gene3D" id="2.30.240.10">
    <property type="entry name" value="At5g01610-like"/>
    <property type="match status" value="1"/>
</dbReference>
<dbReference type="Proteomes" id="UP001085076">
    <property type="component" value="Miscellaneous, Linkage group lg02"/>
</dbReference>
<dbReference type="InterPro" id="IPR007493">
    <property type="entry name" value="DUF538"/>
</dbReference>
<dbReference type="SUPFAM" id="SSF141562">
    <property type="entry name" value="At5g01610-like"/>
    <property type="match status" value="1"/>
</dbReference>
<dbReference type="EMBL" id="JAGGNH010000002">
    <property type="protein sequence ID" value="KAJ0982750.1"/>
    <property type="molecule type" value="Genomic_DNA"/>
</dbReference>